<organism evidence="1 3">
    <name type="scientific">Tetradesmus obliquus</name>
    <name type="common">Green alga</name>
    <name type="synonym">Acutodesmus obliquus</name>
    <dbReference type="NCBI Taxonomy" id="3088"/>
    <lineage>
        <taxon>Eukaryota</taxon>
        <taxon>Viridiplantae</taxon>
        <taxon>Chlorophyta</taxon>
        <taxon>core chlorophytes</taxon>
        <taxon>Chlorophyceae</taxon>
        <taxon>CS clade</taxon>
        <taxon>Sphaeropleales</taxon>
        <taxon>Scenedesmaceae</taxon>
        <taxon>Tetradesmus</taxon>
    </lineage>
</organism>
<evidence type="ECO:0000313" key="1">
    <source>
        <dbReference type="EMBL" id="SZX74169.1"/>
    </source>
</evidence>
<dbReference type="EMBL" id="FNXT01001248">
    <property type="protein sequence ID" value="SZX76044.1"/>
    <property type="molecule type" value="Genomic_DNA"/>
</dbReference>
<keyword evidence="3" id="KW-1185">Reference proteome</keyword>
<evidence type="ECO:0000313" key="3">
    <source>
        <dbReference type="Proteomes" id="UP000256970"/>
    </source>
</evidence>
<dbReference type="EMBL" id="FNXT01001207">
    <property type="protein sequence ID" value="SZX74169.1"/>
    <property type="molecule type" value="Genomic_DNA"/>
</dbReference>
<gene>
    <name evidence="1" type="ORF">BQ4739_LOCUS14415</name>
    <name evidence="2" type="ORF">BQ4739_LOCUS16408</name>
</gene>
<evidence type="ECO:0000313" key="2">
    <source>
        <dbReference type="EMBL" id="SZX76044.1"/>
    </source>
</evidence>
<dbReference type="AlphaFoldDB" id="A0A383WAP1"/>
<accession>A0A383WAP1</accession>
<protein>
    <submittedName>
        <fullName evidence="1">Uncharacterized protein</fullName>
    </submittedName>
</protein>
<dbReference type="Proteomes" id="UP000256970">
    <property type="component" value="Unassembled WGS sequence"/>
</dbReference>
<proteinExistence type="predicted"/>
<reference evidence="1 3" key="1">
    <citation type="submission" date="2016-10" db="EMBL/GenBank/DDBJ databases">
        <authorList>
            <person name="Cai Z."/>
        </authorList>
    </citation>
    <scope>NUCLEOTIDE SEQUENCE [LARGE SCALE GENOMIC DNA]</scope>
</reference>
<sequence length="206" mass="22596">MCQTAATALRVPGDQLQRVQAHTRERFPSCKQLTVQLHSREQAVFDLPVALLDALAGLTTLSQLTLGVSGAIVDNPVDMAATLAPLLSWQLQQQLALQPTPFTWGLQFNSICGWRAHEATWQALRRLSQLSRLVIRTPAGDENQTAVSMRHLSALAALSSCLQCLELRIRPLAEPQQQQDYDFFSSLTTLTAGRCSFVETSPAATV</sequence>
<name>A0A383WAP1_TETOB</name>